<name>A0AAD9JET1_9ANNE</name>
<accession>A0AAD9JET1</accession>
<keyword evidence="3" id="KW-1185">Reference proteome</keyword>
<evidence type="ECO:0000256" key="1">
    <source>
        <dbReference type="SAM" id="MobiDB-lite"/>
    </source>
</evidence>
<dbReference type="EMBL" id="JAODUP010000350">
    <property type="protein sequence ID" value="KAK2151797.1"/>
    <property type="molecule type" value="Genomic_DNA"/>
</dbReference>
<reference evidence="2" key="1">
    <citation type="journal article" date="2023" name="Mol. Biol. Evol.">
        <title>Third-Generation Sequencing Reveals the Adaptive Role of the Epigenome in Three Deep-Sea Polychaetes.</title>
        <authorList>
            <person name="Perez M."/>
            <person name="Aroh O."/>
            <person name="Sun Y."/>
            <person name="Lan Y."/>
            <person name="Juniper S.K."/>
            <person name="Young C.R."/>
            <person name="Angers B."/>
            <person name="Qian P.Y."/>
        </authorList>
    </citation>
    <scope>NUCLEOTIDE SEQUENCE</scope>
    <source>
        <strain evidence="2">P08H-3</strain>
    </source>
</reference>
<feature type="compositionally biased region" description="Polar residues" evidence="1">
    <location>
        <begin position="86"/>
        <end position="102"/>
    </location>
</feature>
<organism evidence="2 3">
    <name type="scientific">Paralvinella palmiformis</name>
    <dbReference type="NCBI Taxonomy" id="53620"/>
    <lineage>
        <taxon>Eukaryota</taxon>
        <taxon>Metazoa</taxon>
        <taxon>Spiralia</taxon>
        <taxon>Lophotrochozoa</taxon>
        <taxon>Annelida</taxon>
        <taxon>Polychaeta</taxon>
        <taxon>Sedentaria</taxon>
        <taxon>Canalipalpata</taxon>
        <taxon>Terebellida</taxon>
        <taxon>Terebelliformia</taxon>
        <taxon>Alvinellidae</taxon>
        <taxon>Paralvinella</taxon>
    </lineage>
</organism>
<sequence>MKRVPDGKLLLEFLSHHPDLKRQRSPWISDKAVMDGRAREGQIGFSFRGYSRASQLGASRLGSQLGSLPLPDADGRSVLSTGIASEFGGQTSRGTGRSQFALPQTHAPLPRRTPQPQLMLPLRDSRPGLLSHRDADYARGEAFCLEGEQLIKPSGKQKTTNVQKGQQISGYYRDALLRKGATLRPIAAGAFSSRLTTIDAPTDVRSMMMHMSSVSDYVATDFGFNPERGRDDVGQSSAAKFVTRADLLTDVAMSAHKHIYVAQNSHMHNRNSRADDGIQNVRKTLYPFMEQEDGRTKGVTSYRGRDRTAVGTTESTGSRDLPIYDKQLWKRQSRQTKRSIRSERKSPIVLPPINVSKVSLTKDNAD</sequence>
<feature type="region of interest" description="Disordered" evidence="1">
    <location>
        <begin position="296"/>
        <end position="348"/>
    </location>
</feature>
<dbReference type="Proteomes" id="UP001208570">
    <property type="component" value="Unassembled WGS sequence"/>
</dbReference>
<gene>
    <name evidence="2" type="ORF">LSH36_350g00038</name>
</gene>
<protein>
    <submittedName>
        <fullName evidence="2">Uncharacterized protein</fullName>
    </submittedName>
</protein>
<evidence type="ECO:0000313" key="3">
    <source>
        <dbReference type="Proteomes" id="UP001208570"/>
    </source>
</evidence>
<feature type="compositionally biased region" description="Basic residues" evidence="1">
    <location>
        <begin position="329"/>
        <end position="339"/>
    </location>
</feature>
<proteinExistence type="predicted"/>
<comment type="caution">
    <text evidence="2">The sequence shown here is derived from an EMBL/GenBank/DDBJ whole genome shotgun (WGS) entry which is preliminary data.</text>
</comment>
<dbReference type="AlphaFoldDB" id="A0AAD9JET1"/>
<evidence type="ECO:0000313" key="2">
    <source>
        <dbReference type="EMBL" id="KAK2151797.1"/>
    </source>
</evidence>
<feature type="region of interest" description="Disordered" evidence="1">
    <location>
        <begin position="86"/>
        <end position="118"/>
    </location>
</feature>